<dbReference type="InterPro" id="IPR050123">
    <property type="entry name" value="Prok_molybdopt-oxidoreductase"/>
</dbReference>
<dbReference type="Gene3D" id="3.40.228.10">
    <property type="entry name" value="Dimethylsulfoxide Reductase, domain 2"/>
    <property type="match status" value="1"/>
</dbReference>
<dbReference type="PANTHER" id="PTHR43105">
    <property type="entry name" value="RESPIRATORY NITRATE REDUCTASE"/>
    <property type="match status" value="1"/>
</dbReference>
<dbReference type="GO" id="GO:0016491">
    <property type="term" value="F:oxidoreductase activity"/>
    <property type="evidence" value="ECO:0007669"/>
    <property type="project" value="InterPro"/>
</dbReference>
<comment type="caution">
    <text evidence="6">The sequence shown here is derived from an EMBL/GenBank/DDBJ whole genome shotgun (WGS) entry which is preliminary data.</text>
</comment>
<dbReference type="InterPro" id="IPR009010">
    <property type="entry name" value="Asp_de-COase-like_dom_sf"/>
</dbReference>
<feature type="region of interest" description="Disordered" evidence="4">
    <location>
        <begin position="790"/>
        <end position="821"/>
    </location>
</feature>
<dbReference type="EMBL" id="ABCS01000001">
    <property type="protein sequence ID" value="EDM81766.1"/>
    <property type="molecule type" value="Genomic_DNA"/>
</dbReference>
<dbReference type="AlphaFoldDB" id="A6FWU2"/>
<keyword evidence="7" id="KW-1185">Reference proteome</keyword>
<gene>
    <name evidence="6" type="ORF">PPSIR1_04848</name>
</gene>
<organism evidence="6 7">
    <name type="scientific">Plesiocystis pacifica SIR-1</name>
    <dbReference type="NCBI Taxonomy" id="391625"/>
    <lineage>
        <taxon>Bacteria</taxon>
        <taxon>Pseudomonadati</taxon>
        <taxon>Myxococcota</taxon>
        <taxon>Polyangia</taxon>
        <taxon>Nannocystales</taxon>
        <taxon>Nannocystaceae</taxon>
        <taxon>Plesiocystis</taxon>
    </lineage>
</organism>
<evidence type="ECO:0000256" key="1">
    <source>
        <dbReference type="ARBA" id="ARBA00022723"/>
    </source>
</evidence>
<evidence type="ECO:0000256" key="2">
    <source>
        <dbReference type="ARBA" id="ARBA00023004"/>
    </source>
</evidence>
<evidence type="ECO:0000256" key="3">
    <source>
        <dbReference type="ARBA" id="ARBA00023014"/>
    </source>
</evidence>
<evidence type="ECO:0000313" key="6">
    <source>
        <dbReference type="EMBL" id="EDM81766.1"/>
    </source>
</evidence>
<dbReference type="GO" id="GO:0051536">
    <property type="term" value="F:iron-sulfur cluster binding"/>
    <property type="evidence" value="ECO:0007669"/>
    <property type="project" value="UniProtKB-KW"/>
</dbReference>
<feature type="domain" description="Molybdopterin oxidoreductase" evidence="5">
    <location>
        <begin position="184"/>
        <end position="560"/>
    </location>
</feature>
<dbReference type="InterPro" id="IPR037951">
    <property type="entry name" value="MopB_CT_YdeP"/>
</dbReference>
<feature type="compositionally biased region" description="Low complexity" evidence="4">
    <location>
        <begin position="662"/>
        <end position="673"/>
    </location>
</feature>
<proteinExistence type="predicted"/>
<dbReference type="Gene3D" id="3.40.50.740">
    <property type="match status" value="1"/>
</dbReference>
<dbReference type="SUPFAM" id="SSF50692">
    <property type="entry name" value="ADC-like"/>
    <property type="match status" value="1"/>
</dbReference>
<dbReference type="SUPFAM" id="SSF53706">
    <property type="entry name" value="Formate dehydrogenase/DMSO reductase, domains 1-3"/>
    <property type="match status" value="1"/>
</dbReference>
<feature type="region of interest" description="Disordered" evidence="4">
    <location>
        <begin position="1"/>
        <end position="67"/>
    </location>
</feature>
<dbReference type="InterPro" id="IPR006656">
    <property type="entry name" value="Mopterin_OxRdtase"/>
</dbReference>
<dbReference type="CDD" id="cd02787">
    <property type="entry name" value="MopB_CT_ydeP"/>
    <property type="match status" value="1"/>
</dbReference>
<evidence type="ECO:0000256" key="4">
    <source>
        <dbReference type="SAM" id="MobiDB-lite"/>
    </source>
</evidence>
<evidence type="ECO:0000313" key="7">
    <source>
        <dbReference type="Proteomes" id="UP000005801"/>
    </source>
</evidence>
<dbReference type="STRING" id="391625.PPSIR1_04848"/>
<feature type="region of interest" description="Disordered" evidence="4">
    <location>
        <begin position="662"/>
        <end position="689"/>
    </location>
</feature>
<reference evidence="6 7" key="1">
    <citation type="submission" date="2007-06" db="EMBL/GenBank/DDBJ databases">
        <authorList>
            <person name="Shimkets L."/>
            <person name="Ferriera S."/>
            <person name="Johnson J."/>
            <person name="Kravitz S."/>
            <person name="Beeson K."/>
            <person name="Sutton G."/>
            <person name="Rogers Y.-H."/>
            <person name="Friedman R."/>
            <person name="Frazier M."/>
            <person name="Venter J.C."/>
        </authorList>
    </citation>
    <scope>NUCLEOTIDE SEQUENCE [LARGE SCALE GENOMIC DNA]</scope>
    <source>
        <strain evidence="6 7">SIR-1</strain>
    </source>
</reference>
<keyword evidence="1" id="KW-0479">Metal-binding</keyword>
<protein>
    <submittedName>
        <fullName evidence="6">Oxidoreductase alpha (Molybdopterin) subunit</fullName>
    </submittedName>
</protein>
<accession>A6FWU2</accession>
<keyword evidence="2" id="KW-0408">Iron</keyword>
<keyword evidence="3" id="KW-0411">Iron-sulfur</keyword>
<dbReference type="RefSeq" id="WP_006968941.1">
    <property type="nucleotide sequence ID" value="NZ_ABCS01000001.1"/>
</dbReference>
<dbReference type="GO" id="GO:0046872">
    <property type="term" value="F:metal ion binding"/>
    <property type="evidence" value="ECO:0007669"/>
    <property type="project" value="UniProtKB-KW"/>
</dbReference>
<name>A6FWU2_9BACT</name>
<feature type="compositionally biased region" description="Low complexity" evidence="4">
    <location>
        <begin position="45"/>
        <end position="59"/>
    </location>
</feature>
<dbReference type="eggNOG" id="COG0243">
    <property type="taxonomic scope" value="Bacteria"/>
</dbReference>
<dbReference type="PIRSF" id="PIRSF000144">
    <property type="entry name" value="CbbBc"/>
    <property type="match status" value="1"/>
</dbReference>
<dbReference type="Pfam" id="PF00384">
    <property type="entry name" value="Molybdopterin"/>
    <property type="match status" value="1"/>
</dbReference>
<dbReference type="GO" id="GO:0016020">
    <property type="term" value="C:membrane"/>
    <property type="evidence" value="ECO:0007669"/>
    <property type="project" value="TreeGrafter"/>
</dbReference>
<dbReference type="PANTHER" id="PTHR43105:SF4">
    <property type="entry name" value="PROTEIN YDEP"/>
    <property type="match status" value="1"/>
</dbReference>
<evidence type="ECO:0000259" key="5">
    <source>
        <dbReference type="Pfam" id="PF00384"/>
    </source>
</evidence>
<sequence length="821" mass="87508">MDDASTELDADRTDTSATRDSPERAEASAATEESTTEESTREASEASATAESTTEGSAALDPRLPSPVVPVITAPMAVDRPPEAGGSKALSRALEESLGKAGVRRGLQLLRTANAEGHTQCPGCAWPVGEAERRGESRAPTCEAGARVLADSLNPRRATAMFFASYTLVELSARSDHWLGAQGRLTEPLLHEAGEEGYAPISWDEAFALVGRELARLRDAGHGDRAVFYGSARSSNEAAFAYQLLARAAGSPHLPSSSNLCHDASALALREGLGLDLVQGTASVADLEGAALIVCIGHNPGTTHARMLQSLRRAKQRGAAIVAVNPMRESGLLRHRDLRERSDWFGPAPRLADAHLQVRVGGDRAVLEACIKVCFEKDAIDRAFVDARCEGLDALEAEIAGRSWSELEAASGVPEAQLRSLGERYAAAKSAVFTWGTGLVQQPDAGATVSTLLSLLALRGNLPGGREHAGPMPLLGHHNVVGCKRAGLDHAPAAAFVEGLERRLGLRAPDPSAGHSSLEAVDAMHRGEVEVLFNLGGNLQAAAPDSHRCAEAIRQTKLSVHLSTSLNRGHLITGERTLILPCLGRSERDPAGPVSADDLDGHRRLSTGLVAPIASTLRAEVDILCSIGAAMDDAASSASGLDWSALASDYAGLREHIDALSPRADASPSAPARTLSLAPPPRPEPDAPLADDELWMTTIRSHDQHNSTLFGKGDRLRGIRGYRRLVFVSLADLERLELEPYEQVDLRSDYAGRTRFTPRWILVPFDLPAGCCATYYPEGNVLVPLEARDPSTGAPASKRVRVRVARSAPLPERKPLKRLRR</sequence>
<dbReference type="Proteomes" id="UP000005801">
    <property type="component" value="Unassembled WGS sequence"/>
</dbReference>